<dbReference type="PROSITE" id="PS51257">
    <property type="entry name" value="PROKAR_LIPOPROTEIN"/>
    <property type="match status" value="1"/>
</dbReference>
<evidence type="ECO:0000259" key="7">
    <source>
        <dbReference type="Pfam" id="PF00884"/>
    </source>
</evidence>
<comment type="similarity">
    <text evidence="2">Belongs to the sulfatase family.</text>
</comment>
<comment type="cofactor">
    <cofactor evidence="1">
        <name>Ca(2+)</name>
        <dbReference type="ChEBI" id="CHEBI:29108"/>
    </cofactor>
</comment>
<evidence type="ECO:0000313" key="8">
    <source>
        <dbReference type="EMBL" id="XBQ22785.1"/>
    </source>
</evidence>
<dbReference type="GO" id="GO:0046872">
    <property type="term" value="F:metal ion binding"/>
    <property type="evidence" value="ECO:0007669"/>
    <property type="project" value="UniProtKB-KW"/>
</dbReference>
<dbReference type="PANTHER" id="PTHR42693:SF42">
    <property type="entry name" value="ARYLSULFATASE G"/>
    <property type="match status" value="1"/>
</dbReference>
<dbReference type="InterPro" id="IPR000917">
    <property type="entry name" value="Sulfatase_N"/>
</dbReference>
<keyword evidence="5" id="KW-0378">Hydrolase</keyword>
<evidence type="ECO:0000256" key="3">
    <source>
        <dbReference type="ARBA" id="ARBA00022723"/>
    </source>
</evidence>
<keyword evidence="3" id="KW-0479">Metal-binding</keyword>
<dbReference type="InterPro" id="IPR050738">
    <property type="entry name" value="Sulfatase"/>
</dbReference>
<name>A0AAU7MWW3_9FLAO</name>
<dbReference type="PANTHER" id="PTHR42693">
    <property type="entry name" value="ARYLSULFATASE FAMILY MEMBER"/>
    <property type="match status" value="1"/>
</dbReference>
<evidence type="ECO:0000256" key="6">
    <source>
        <dbReference type="ARBA" id="ARBA00022837"/>
    </source>
</evidence>
<dbReference type="EMBL" id="CP157804">
    <property type="protein sequence ID" value="XBQ22785.1"/>
    <property type="molecule type" value="Genomic_DNA"/>
</dbReference>
<dbReference type="RefSeq" id="WP_349351614.1">
    <property type="nucleotide sequence ID" value="NZ_CP157804.1"/>
</dbReference>
<evidence type="ECO:0000256" key="2">
    <source>
        <dbReference type="ARBA" id="ARBA00008779"/>
    </source>
</evidence>
<dbReference type="PROSITE" id="PS00149">
    <property type="entry name" value="SULFATASE_2"/>
    <property type="match status" value="1"/>
</dbReference>
<dbReference type="InterPro" id="IPR017850">
    <property type="entry name" value="Alkaline_phosphatase_core_sf"/>
</dbReference>
<dbReference type="Gene3D" id="3.30.1120.10">
    <property type="match status" value="1"/>
</dbReference>
<evidence type="ECO:0000256" key="1">
    <source>
        <dbReference type="ARBA" id="ARBA00001913"/>
    </source>
</evidence>
<accession>A0AAU7MWW3</accession>
<dbReference type="Gene3D" id="3.40.720.10">
    <property type="entry name" value="Alkaline Phosphatase, subunit A"/>
    <property type="match status" value="1"/>
</dbReference>
<reference evidence="8" key="1">
    <citation type="submission" date="2024-05" db="EMBL/GenBank/DDBJ databases">
        <title>Draft Genome Sequences of Flagellimonas sp. MMG031 and Marinobacter sp. MMG032 Isolated from the dinoflagellate Symbiodinium pilosum.</title>
        <authorList>
            <person name="Shikuma N.J."/>
            <person name="Farrell M.V."/>
        </authorList>
    </citation>
    <scope>NUCLEOTIDE SEQUENCE</scope>
    <source>
        <strain evidence="8">MMG031</strain>
    </source>
</reference>
<feature type="domain" description="Sulfatase N-terminal" evidence="7">
    <location>
        <begin position="32"/>
        <end position="390"/>
    </location>
</feature>
<evidence type="ECO:0000256" key="4">
    <source>
        <dbReference type="ARBA" id="ARBA00022729"/>
    </source>
</evidence>
<dbReference type="KEGG" id="fld:ABNE31_14395"/>
<protein>
    <submittedName>
        <fullName evidence="8">Sulfatase</fullName>
    </submittedName>
</protein>
<dbReference type="InterPro" id="IPR024607">
    <property type="entry name" value="Sulfatase_CS"/>
</dbReference>
<keyword evidence="4" id="KW-0732">Signal</keyword>
<proteinExistence type="inferred from homology"/>
<dbReference type="GO" id="GO:0004065">
    <property type="term" value="F:arylsulfatase activity"/>
    <property type="evidence" value="ECO:0007669"/>
    <property type="project" value="TreeGrafter"/>
</dbReference>
<organism evidence="8">
    <name type="scientific">Flagellimonas sp. MMG031</name>
    <dbReference type="NCBI Taxonomy" id="3158549"/>
    <lineage>
        <taxon>Bacteria</taxon>
        <taxon>Pseudomonadati</taxon>
        <taxon>Bacteroidota</taxon>
        <taxon>Flavobacteriia</taxon>
        <taxon>Flavobacteriales</taxon>
        <taxon>Flavobacteriaceae</taxon>
        <taxon>Flagellimonas</taxon>
    </lineage>
</organism>
<dbReference type="Pfam" id="PF00884">
    <property type="entry name" value="Sulfatase"/>
    <property type="match status" value="1"/>
</dbReference>
<keyword evidence="6" id="KW-0106">Calcium</keyword>
<gene>
    <name evidence="8" type="ORF">ABNE31_14395</name>
</gene>
<dbReference type="SUPFAM" id="SSF53649">
    <property type="entry name" value="Alkaline phosphatase-like"/>
    <property type="match status" value="1"/>
</dbReference>
<sequence>MKTPLFFILVFLWITSCKHNQKEEAGKVKDRPNVLLIIADDLGYTDLGTFGSSFYDTPNLDALAQNAVKFTNGYANCPVCSPSRAAIQTGKFPVRTGVTDWIKGRKAFQGTTPNDRWIVPDTDFEMKLEESTIAENLKKGGYSTAFIGKWHLGEQEEFWPEHQGYDINVAGWSMGRPNTGKDINGYFSPFGNPRLKDGPEGEYLTDRLTAETMAILDTDEFQGNPFFVCLSYYSVHGPLMAKDKDIATYEVKRADEHIDERTEFLDDLPWMEAATGNPKGYKERVVQGHPTYAAMVHSLDENIGKVIQHLKEIGQYDNTLILFISDNGGLSTKEGSPTSNLPLAKGKGWMYEGGIRVPLLIKAPGQQKGKVLNEPVTGADFYPTILDYAQLDIPNPSEIDGKSLKASLDLGEEIRERPLFWHYPHYGNQGGNPSSAVRLGDFKLIHDLELDSYELFNLAEDIGETRNLAEMYPKKTATLKELLHEWLEKNYHSTLLANPEWTKVDLKLNTTR</sequence>
<dbReference type="CDD" id="cd16144">
    <property type="entry name" value="ARS_like"/>
    <property type="match status" value="1"/>
</dbReference>
<dbReference type="AlphaFoldDB" id="A0AAU7MWW3"/>
<evidence type="ECO:0000256" key="5">
    <source>
        <dbReference type="ARBA" id="ARBA00022801"/>
    </source>
</evidence>